<feature type="domain" description="Alpha/beta hydrolase fold-3" evidence="2">
    <location>
        <begin position="2"/>
        <end position="79"/>
    </location>
</feature>
<sequence>MLVAEARAIAVSINYRLAPKHPLSIAYEDSWAVLQWVFGGEDRDDWVKDHVEFEQAMFLVGDSVGPNIAHHSALRVKKSDPSLFMGESSDWPGGGES</sequence>
<proteinExistence type="inferred from homology"/>
<protein>
    <submittedName>
        <fullName evidence="3">Putative carboxylesterase</fullName>
        <ecNumber evidence="3">3.1.1.1</ecNumber>
    </submittedName>
</protein>
<dbReference type="InterPro" id="IPR050466">
    <property type="entry name" value="Carboxylest/Gibb_receptor"/>
</dbReference>
<organism evidence="3 4">
    <name type="scientific">Rosa chinensis</name>
    <name type="common">China rose</name>
    <dbReference type="NCBI Taxonomy" id="74649"/>
    <lineage>
        <taxon>Eukaryota</taxon>
        <taxon>Viridiplantae</taxon>
        <taxon>Streptophyta</taxon>
        <taxon>Embryophyta</taxon>
        <taxon>Tracheophyta</taxon>
        <taxon>Spermatophyta</taxon>
        <taxon>Magnoliopsida</taxon>
        <taxon>eudicotyledons</taxon>
        <taxon>Gunneridae</taxon>
        <taxon>Pentapetalae</taxon>
        <taxon>rosids</taxon>
        <taxon>fabids</taxon>
        <taxon>Rosales</taxon>
        <taxon>Rosaceae</taxon>
        <taxon>Rosoideae</taxon>
        <taxon>Rosoideae incertae sedis</taxon>
        <taxon>Rosa</taxon>
    </lineage>
</organism>
<dbReference type="STRING" id="74649.A0A2P6Q0G0"/>
<evidence type="ECO:0000259" key="2">
    <source>
        <dbReference type="Pfam" id="PF07859"/>
    </source>
</evidence>
<evidence type="ECO:0000313" key="3">
    <source>
        <dbReference type="EMBL" id="PRQ27646.1"/>
    </source>
</evidence>
<dbReference type="OMA" id="RSEPWIN"/>
<comment type="caution">
    <text evidence="3">The sequence shown here is derived from an EMBL/GenBank/DDBJ whole genome shotgun (WGS) entry which is preliminary data.</text>
</comment>
<dbReference type="Gene3D" id="3.40.50.1820">
    <property type="entry name" value="alpha/beta hydrolase"/>
    <property type="match status" value="1"/>
</dbReference>
<reference evidence="3 4" key="1">
    <citation type="journal article" date="2018" name="Nat. Genet.">
        <title>The Rosa genome provides new insights in the design of modern roses.</title>
        <authorList>
            <person name="Bendahmane M."/>
        </authorList>
    </citation>
    <scope>NUCLEOTIDE SEQUENCE [LARGE SCALE GENOMIC DNA]</scope>
    <source>
        <strain evidence="4">cv. Old Blush</strain>
    </source>
</reference>
<dbReference type="EMBL" id="PDCK01000044">
    <property type="protein sequence ID" value="PRQ27646.1"/>
    <property type="molecule type" value="Genomic_DNA"/>
</dbReference>
<evidence type="ECO:0000256" key="1">
    <source>
        <dbReference type="ARBA" id="ARBA00010515"/>
    </source>
</evidence>
<dbReference type="Proteomes" id="UP000238479">
    <property type="component" value="Chromosome 6"/>
</dbReference>
<name>A0A2P6Q0G0_ROSCH</name>
<evidence type="ECO:0000313" key="4">
    <source>
        <dbReference type="Proteomes" id="UP000238479"/>
    </source>
</evidence>
<accession>A0A2P6Q0G0</accession>
<dbReference type="PANTHER" id="PTHR23024">
    <property type="entry name" value="ARYLACETAMIDE DEACETYLASE"/>
    <property type="match status" value="1"/>
</dbReference>
<gene>
    <name evidence="3" type="ORF">RchiOBHm_Chr6g0307511</name>
</gene>
<keyword evidence="4" id="KW-1185">Reference proteome</keyword>
<keyword evidence="3" id="KW-0378">Hydrolase</keyword>
<dbReference type="InterPro" id="IPR029058">
    <property type="entry name" value="AB_hydrolase_fold"/>
</dbReference>
<dbReference type="EC" id="3.1.1.1" evidence="3"/>
<dbReference type="InterPro" id="IPR013094">
    <property type="entry name" value="AB_hydrolase_3"/>
</dbReference>
<dbReference type="GO" id="GO:0106435">
    <property type="term" value="F:carboxylesterase activity"/>
    <property type="evidence" value="ECO:0007669"/>
    <property type="project" value="UniProtKB-EC"/>
</dbReference>
<dbReference type="PANTHER" id="PTHR23024:SF577">
    <property type="entry name" value="CARBOXYLESTERASE 2-RELATED"/>
    <property type="match status" value="1"/>
</dbReference>
<dbReference type="Gramene" id="PRQ27646">
    <property type="protein sequence ID" value="PRQ27646"/>
    <property type="gene ID" value="RchiOBHm_Chr6g0307511"/>
</dbReference>
<dbReference type="AlphaFoldDB" id="A0A2P6Q0G0"/>
<dbReference type="Pfam" id="PF07859">
    <property type="entry name" value="Abhydrolase_3"/>
    <property type="match status" value="1"/>
</dbReference>
<dbReference type="SUPFAM" id="SSF53474">
    <property type="entry name" value="alpha/beta-Hydrolases"/>
    <property type="match status" value="1"/>
</dbReference>
<comment type="similarity">
    <text evidence="1">Belongs to the 'GDXG' lipolytic enzyme family.</text>
</comment>